<organism evidence="1 2">
    <name type="scientific">Kipferlia bialata</name>
    <dbReference type="NCBI Taxonomy" id="797122"/>
    <lineage>
        <taxon>Eukaryota</taxon>
        <taxon>Metamonada</taxon>
        <taxon>Carpediemonas-like organisms</taxon>
        <taxon>Kipferlia</taxon>
    </lineage>
</organism>
<dbReference type="Proteomes" id="UP000265618">
    <property type="component" value="Unassembled WGS sequence"/>
</dbReference>
<dbReference type="EMBL" id="BDIP01002117">
    <property type="protein sequence ID" value="GIQ85753.1"/>
    <property type="molecule type" value="Genomic_DNA"/>
</dbReference>
<accession>A0A9K3GK16</accession>
<dbReference type="InterPro" id="IPR017695">
    <property type="entry name" value="Se-dep_Mo_hydrolase_YqeB"/>
</dbReference>
<dbReference type="OrthoDB" id="10265373at2759"/>
<name>A0A9K3GK16_9EUKA</name>
<dbReference type="AlphaFoldDB" id="A0A9K3GK16"/>
<reference evidence="1 2" key="1">
    <citation type="journal article" date="2018" name="PLoS ONE">
        <title>The draft genome of Kipferlia bialata reveals reductive genome evolution in fornicate parasites.</title>
        <authorList>
            <person name="Tanifuji G."/>
            <person name="Takabayashi S."/>
            <person name="Kume K."/>
            <person name="Takagi M."/>
            <person name="Nakayama T."/>
            <person name="Kamikawa R."/>
            <person name="Inagaki Y."/>
            <person name="Hashimoto T."/>
        </authorList>
    </citation>
    <scope>NUCLEOTIDE SEQUENCE [LARGE SCALE GENOMIC DNA]</scope>
    <source>
        <strain evidence="1">NY0173</strain>
    </source>
</reference>
<evidence type="ECO:0008006" key="3">
    <source>
        <dbReference type="Google" id="ProtNLM"/>
    </source>
</evidence>
<evidence type="ECO:0000313" key="2">
    <source>
        <dbReference type="Proteomes" id="UP000265618"/>
    </source>
</evidence>
<keyword evidence="2" id="KW-1185">Reference proteome</keyword>
<dbReference type="NCBIfam" id="TIGR03309">
    <property type="entry name" value="matur_yqeB"/>
    <property type="match status" value="1"/>
</dbReference>
<gene>
    <name evidence="1" type="ORF">KIPB_007476</name>
</gene>
<sequence length="259" mass="26969">MMTPGTIHRLASCGFKVVVLETAHPSTVRRQVAFSTAVTDPSGLVVVEGITGQRCGCSLAECEGVWESGRVAVVVDPDMNLNAELRPHVIVDGIIAKVNLGLSASMAPLVIALGPGFTAPTDCHVVVETNRGHYLGQCIREGQASPDTGVPGTINGVTRDRVLYSEGPGVARINTEIGALVKAGDTILTVGDKPVITKIDGCVRGLIEDGFNVPKGHFKVGDVDPRGDLAAVDIISDKARAVSGAVLEAVVAAWAQFKD</sequence>
<evidence type="ECO:0000313" key="1">
    <source>
        <dbReference type="EMBL" id="GIQ85753.1"/>
    </source>
</evidence>
<comment type="caution">
    <text evidence="1">The sequence shown here is derived from an EMBL/GenBank/DDBJ whole genome shotgun (WGS) entry which is preliminary data.</text>
</comment>
<protein>
    <recommendedName>
        <fullName evidence="3">EF2563 family selenium-dependent molybdenum hydroxylase system protein</fullName>
    </recommendedName>
</protein>
<proteinExistence type="predicted"/>